<accession>A0ABS2PWQ1</accession>
<name>A0ABS2PWQ1_9BACL</name>
<keyword evidence="3" id="KW-1185">Reference proteome</keyword>
<protein>
    <recommendedName>
        <fullName evidence="4">Tumor necrosis factor receptor superfamily member 19</fullName>
    </recommendedName>
</protein>
<gene>
    <name evidence="2" type="ORF">JOD45_000665</name>
</gene>
<evidence type="ECO:0008006" key="4">
    <source>
        <dbReference type="Google" id="ProtNLM"/>
    </source>
</evidence>
<sequence>MGKLVSIIIFIVIIGFIVFGLTLWEKVLKNNDKVLERKKSKKKGSYDSK</sequence>
<dbReference type="RefSeq" id="WP_205002429.1">
    <property type="nucleotide sequence ID" value="NZ_JAFBER010000002.1"/>
</dbReference>
<feature type="transmembrane region" description="Helical" evidence="1">
    <location>
        <begin position="6"/>
        <end position="24"/>
    </location>
</feature>
<proteinExistence type="predicted"/>
<evidence type="ECO:0000313" key="3">
    <source>
        <dbReference type="Proteomes" id="UP000808914"/>
    </source>
</evidence>
<comment type="caution">
    <text evidence="2">The sequence shown here is derived from an EMBL/GenBank/DDBJ whole genome shotgun (WGS) entry which is preliminary data.</text>
</comment>
<dbReference type="Proteomes" id="UP000808914">
    <property type="component" value="Unassembled WGS sequence"/>
</dbReference>
<evidence type="ECO:0000256" key="1">
    <source>
        <dbReference type="SAM" id="Phobius"/>
    </source>
</evidence>
<evidence type="ECO:0000313" key="2">
    <source>
        <dbReference type="EMBL" id="MBM7644472.1"/>
    </source>
</evidence>
<keyword evidence="1" id="KW-0472">Membrane</keyword>
<reference evidence="2 3" key="1">
    <citation type="submission" date="2021-01" db="EMBL/GenBank/DDBJ databases">
        <title>Genomic Encyclopedia of Type Strains, Phase IV (KMG-IV): sequencing the most valuable type-strain genomes for metagenomic binning, comparative biology and taxonomic classification.</title>
        <authorList>
            <person name="Goeker M."/>
        </authorList>
    </citation>
    <scope>NUCLEOTIDE SEQUENCE [LARGE SCALE GENOMIC DNA]</scope>
    <source>
        <strain evidence="2 3">DSM 28236</strain>
    </source>
</reference>
<keyword evidence="1" id="KW-1133">Transmembrane helix</keyword>
<organism evidence="2 3">
    <name type="scientific">Scopulibacillus daqui</name>
    <dbReference type="NCBI Taxonomy" id="1469162"/>
    <lineage>
        <taxon>Bacteria</taxon>
        <taxon>Bacillati</taxon>
        <taxon>Bacillota</taxon>
        <taxon>Bacilli</taxon>
        <taxon>Bacillales</taxon>
        <taxon>Sporolactobacillaceae</taxon>
        <taxon>Scopulibacillus</taxon>
    </lineage>
</organism>
<dbReference type="EMBL" id="JAFBER010000002">
    <property type="protein sequence ID" value="MBM7644472.1"/>
    <property type="molecule type" value="Genomic_DNA"/>
</dbReference>
<keyword evidence="1" id="KW-0812">Transmembrane</keyword>